<dbReference type="AlphaFoldDB" id="Q22LM7"/>
<keyword evidence="1" id="KW-0472">Membrane</keyword>
<feature type="transmembrane region" description="Helical" evidence="1">
    <location>
        <begin position="6"/>
        <end position="26"/>
    </location>
</feature>
<sequence>MKTLSFILSFIYILYIAIPFNAYPILNGADLQNVALIPLGYNNCIKNYPRACCFQGQATLTTKYDDQSIKSFTLKGNQIGQNCPNELVFLPISDNLNQIIMNKFYIRTDYDQLTSFLFYTGSRSQEIQGQTKYDYQFSLHLHSQPRASNVFQDFMLKNTDLPIEEQQSQSFSDIICSYFVLFLLAIQMAI</sequence>
<keyword evidence="3" id="KW-1185">Reference proteome</keyword>
<name>Q22LM7_TETTS</name>
<evidence type="ECO:0000256" key="1">
    <source>
        <dbReference type="SAM" id="Phobius"/>
    </source>
</evidence>
<protein>
    <submittedName>
        <fullName evidence="2">Transmembrane protein, putative</fullName>
    </submittedName>
</protein>
<gene>
    <name evidence="2" type="ORF">TTHERM_00701220</name>
</gene>
<accession>Q22LM7</accession>
<keyword evidence="1" id="KW-1133">Transmembrane helix</keyword>
<dbReference type="RefSeq" id="XP_976834.1">
    <property type="nucleotide sequence ID" value="XM_971741.1"/>
</dbReference>
<dbReference type="Proteomes" id="UP000009168">
    <property type="component" value="Unassembled WGS sequence"/>
</dbReference>
<keyword evidence="1 2" id="KW-0812">Transmembrane</keyword>
<evidence type="ECO:0000313" key="2">
    <source>
        <dbReference type="EMBL" id="EAR86239.1"/>
    </source>
</evidence>
<dbReference type="InParanoid" id="Q22LM7"/>
<proteinExistence type="predicted"/>
<dbReference type="HOGENOM" id="CLU_1430722_0_0_1"/>
<organism evidence="2 3">
    <name type="scientific">Tetrahymena thermophila (strain SB210)</name>
    <dbReference type="NCBI Taxonomy" id="312017"/>
    <lineage>
        <taxon>Eukaryota</taxon>
        <taxon>Sar</taxon>
        <taxon>Alveolata</taxon>
        <taxon>Ciliophora</taxon>
        <taxon>Intramacronucleata</taxon>
        <taxon>Oligohymenophorea</taxon>
        <taxon>Hymenostomatida</taxon>
        <taxon>Tetrahymenina</taxon>
        <taxon>Tetrahymenidae</taxon>
        <taxon>Tetrahymena</taxon>
    </lineage>
</organism>
<evidence type="ECO:0000313" key="3">
    <source>
        <dbReference type="Proteomes" id="UP000009168"/>
    </source>
</evidence>
<dbReference type="KEGG" id="tet:TTHERM_00701220"/>
<reference evidence="3" key="1">
    <citation type="journal article" date="2006" name="PLoS Biol.">
        <title>Macronuclear genome sequence of the ciliate Tetrahymena thermophila, a model eukaryote.</title>
        <authorList>
            <person name="Eisen J.A."/>
            <person name="Coyne R.S."/>
            <person name="Wu M."/>
            <person name="Wu D."/>
            <person name="Thiagarajan M."/>
            <person name="Wortman J.R."/>
            <person name="Badger J.H."/>
            <person name="Ren Q."/>
            <person name="Amedeo P."/>
            <person name="Jones K.M."/>
            <person name="Tallon L.J."/>
            <person name="Delcher A.L."/>
            <person name="Salzberg S.L."/>
            <person name="Silva J.C."/>
            <person name="Haas B.J."/>
            <person name="Majoros W.H."/>
            <person name="Farzad M."/>
            <person name="Carlton J.M."/>
            <person name="Smith R.K. Jr."/>
            <person name="Garg J."/>
            <person name="Pearlman R.E."/>
            <person name="Karrer K.M."/>
            <person name="Sun L."/>
            <person name="Manning G."/>
            <person name="Elde N.C."/>
            <person name="Turkewitz A.P."/>
            <person name="Asai D.J."/>
            <person name="Wilkes D.E."/>
            <person name="Wang Y."/>
            <person name="Cai H."/>
            <person name="Collins K."/>
            <person name="Stewart B.A."/>
            <person name="Lee S.R."/>
            <person name="Wilamowska K."/>
            <person name="Weinberg Z."/>
            <person name="Ruzzo W.L."/>
            <person name="Wloga D."/>
            <person name="Gaertig J."/>
            <person name="Frankel J."/>
            <person name="Tsao C.-C."/>
            <person name="Gorovsky M.A."/>
            <person name="Keeling P.J."/>
            <person name="Waller R.F."/>
            <person name="Patron N.J."/>
            <person name="Cherry J.M."/>
            <person name="Stover N.A."/>
            <person name="Krieger C.J."/>
            <person name="del Toro C."/>
            <person name="Ryder H.F."/>
            <person name="Williamson S.C."/>
            <person name="Barbeau R.A."/>
            <person name="Hamilton E.P."/>
            <person name="Orias E."/>
        </authorList>
    </citation>
    <scope>NUCLEOTIDE SEQUENCE [LARGE SCALE GENOMIC DNA]</scope>
    <source>
        <strain evidence="3">SB210</strain>
    </source>
</reference>
<dbReference type="GeneID" id="7837909"/>
<dbReference type="EMBL" id="GG662861">
    <property type="protein sequence ID" value="EAR86239.1"/>
    <property type="molecule type" value="Genomic_DNA"/>
</dbReference>